<organism evidence="2">
    <name type="scientific">Tetraselmis sp. GSL018</name>
    <dbReference type="NCBI Taxonomy" id="582737"/>
    <lineage>
        <taxon>Eukaryota</taxon>
        <taxon>Viridiplantae</taxon>
        <taxon>Chlorophyta</taxon>
        <taxon>core chlorophytes</taxon>
        <taxon>Chlorodendrophyceae</taxon>
        <taxon>Chlorodendrales</taxon>
        <taxon>Chlorodendraceae</taxon>
        <taxon>Tetraselmis</taxon>
    </lineage>
</organism>
<evidence type="ECO:0000313" key="1">
    <source>
        <dbReference type="EMBL" id="JAC59671.1"/>
    </source>
</evidence>
<dbReference type="AlphaFoldDB" id="A0A061S2U5"/>
<dbReference type="EMBL" id="GBEZ01008443">
    <property type="protein sequence ID" value="JAC77096.1"/>
    <property type="molecule type" value="Transcribed_RNA"/>
</dbReference>
<name>A0A061S2U5_9CHLO</name>
<proteinExistence type="predicted"/>
<sequence length="363" mass="40282">METRKTPKKRGKGNSKRHAILLDGVRAVSFEGEELKLHRVQSSSSDSCASEPDEGEYSAVTSFERIHGNLQLSQMCALHECLYGWFFCAACFVDERYGNTGDGCCCSIRARLPRGTVYRPSLPPRRVMLDIVVPVEGGIKTSDDISLNEGAERLATFPELRMDNISLMLVDGPCMLAIVPSCCGIPMLCRSDGTVFHGVEDLLSRNGRVRRDSPGKVDRGFSCDCNGDTENALLEVPEGLKLVVRAAWIQDRGLYQHYREIDKLGFNVGKWRLADLFDDQSVLMRDDGEGRRGFAPEDFWEIMPLSYKQTVRKLEGIIMGIIMEGRLHRAERPSFRDIVAEGDGCSQSAVPCGDVLFPSSTSG</sequence>
<gene>
    <name evidence="2" type="ORF">TSPGSL018_18524</name>
    <name evidence="1" type="ORF">TSPGSL018_30866</name>
</gene>
<accession>A0A061S2U5</accession>
<evidence type="ECO:0000313" key="2">
    <source>
        <dbReference type="EMBL" id="JAC77096.1"/>
    </source>
</evidence>
<reference evidence="2" key="1">
    <citation type="submission" date="2014-05" db="EMBL/GenBank/DDBJ databases">
        <title>The transcriptome of the halophilic microalga Tetraselmis sp. GSL018 isolated from the Great Salt Lake, Utah.</title>
        <authorList>
            <person name="Jinkerson R.E."/>
            <person name="D'Adamo S."/>
            <person name="Posewitz M.C."/>
        </authorList>
    </citation>
    <scope>NUCLEOTIDE SEQUENCE</scope>
    <source>
        <strain evidence="2">GSL018</strain>
    </source>
</reference>
<protein>
    <submittedName>
        <fullName evidence="2">Uncharacterized protein</fullName>
    </submittedName>
</protein>
<dbReference type="EMBL" id="GBEZ01027667">
    <property type="protein sequence ID" value="JAC59671.1"/>
    <property type="molecule type" value="Transcribed_RNA"/>
</dbReference>